<protein>
    <submittedName>
        <fullName evidence="1">HET domain protein (AFU_orthologue AFUA_3G03140)</fullName>
    </submittedName>
</protein>
<accession>Q5AX54</accession>
<evidence type="ECO:0000313" key="2">
    <source>
        <dbReference type="Proteomes" id="UP000000560"/>
    </source>
</evidence>
<dbReference type="OrthoDB" id="2426273at2759"/>
<dbReference type="GeneID" id="2869916"/>
<keyword evidence="2" id="KW-1185">Reference proteome</keyword>
<dbReference type="KEGG" id="ani:ANIA_07126"/>
<dbReference type="Proteomes" id="UP000000560">
    <property type="component" value="Chromosome IV"/>
</dbReference>
<dbReference type="RefSeq" id="XP_664730.1">
    <property type="nucleotide sequence ID" value="XM_659638.1"/>
</dbReference>
<dbReference type="InParanoid" id="Q5AX54"/>
<dbReference type="HOGENOM" id="CLU_015641_1_0_1"/>
<dbReference type="PANTHER" id="PTHR39596">
    <property type="match status" value="1"/>
</dbReference>
<proteinExistence type="predicted"/>
<dbReference type="AlphaFoldDB" id="Q5AX54"/>
<sequence length="876" mass="99087">MIPPPTEKGEGPEVAPLLTLKAITFWGADIELDMTETPSQTPWALTKAHIFAILDEDVYRPDKNLGLAPGLIPAEVRRADFTERGPANDREKLSTLQTRAWIEQWCRDAFVLVEAKKENENLNTHFEQLDALFSTLMICNFQLERHKKDRATVVDSAYTVLQRLPRHPPELTFEYSRRSRSNKTESVGNQWPPEYFCGSSAVGIEEVDAPQGYRWTDLRVLSRPCTNVVRTALWLCMNRTNAIAIHEYADTIVKLLDTVTDLQKASTTESDARAWFVLTALFWSAWQQTVMLQLCFDATIRLDYGYASDENYHIIARETPSVMPPREIVERLRPKYMCQWAFELLRADLSSVTQDFRALFEVYERQFGGRESRCNVIDSGRVCDGKAPANCERFLSNRVEDQSAHDFQCPGSSCSLLTWDEQSYMSINGARAVCLETTDDKHIRYRPVSGENMAVSHVWSHGQGGRPETGFNICLHRRYTELARSLGCTSYWMDSPCIPTDDELRDEAIGQINDNFINSKLVLLVDRDLMDIDIEPLTLAAEEAILATLVVCDWNVRAWTLLEGIRGRANLHILCKDNRVIPLKTVLTDILSKSCLSLVSPCLAVQHYTPTRDKVDLVKTEQATCLLNHRHPTKDRDIIIIWSLVCGSNKVVKTAEAFWRSMVGGRLATGFLVSSSPRIKGIRGLSWAPERPNLVPPASASSPKGAASTHAKGSLQQQQYPAFNGENSVAGKITPDGFRAEWLVCKIQRRRALPGAGLFWLHGASDDDDGYFYVYNKGANDKMDVKSLFYLRSVVAPLFKRYRWVSLLLPPWSQRGGEHIDPPVRPFKYQGECEGLVMAIVASNDEAGSEWEWQGVHEWDVKFKMPEFPIANILIV</sequence>
<reference evidence="2" key="2">
    <citation type="journal article" date="2009" name="Fungal Genet. Biol.">
        <title>The 2008 update of the Aspergillus nidulans genome annotation: a community effort.</title>
        <authorList>
            <person name="Wortman J.R."/>
            <person name="Gilsenan J.M."/>
            <person name="Joardar V."/>
            <person name="Deegan J."/>
            <person name="Clutterbuck J."/>
            <person name="Andersen M.R."/>
            <person name="Archer D."/>
            <person name="Bencina M."/>
            <person name="Braus G."/>
            <person name="Coutinho P."/>
            <person name="von Dohren H."/>
            <person name="Doonan J."/>
            <person name="Driessen A.J."/>
            <person name="Durek P."/>
            <person name="Espeso E."/>
            <person name="Fekete E."/>
            <person name="Flipphi M."/>
            <person name="Estrada C.G."/>
            <person name="Geysens S."/>
            <person name="Goldman G."/>
            <person name="de Groot P.W."/>
            <person name="Hansen K."/>
            <person name="Harris S.D."/>
            <person name="Heinekamp T."/>
            <person name="Helmstaedt K."/>
            <person name="Henrissat B."/>
            <person name="Hofmann G."/>
            <person name="Homan T."/>
            <person name="Horio T."/>
            <person name="Horiuchi H."/>
            <person name="James S."/>
            <person name="Jones M."/>
            <person name="Karaffa L."/>
            <person name="Karanyi Z."/>
            <person name="Kato M."/>
            <person name="Keller N."/>
            <person name="Kelly D.E."/>
            <person name="Kiel J.A."/>
            <person name="Kim J.M."/>
            <person name="van der Klei I.J."/>
            <person name="Klis F.M."/>
            <person name="Kovalchuk A."/>
            <person name="Krasevec N."/>
            <person name="Kubicek C.P."/>
            <person name="Liu B."/>
            <person name="Maccabe A."/>
            <person name="Meyer V."/>
            <person name="Mirabito P."/>
            <person name="Miskei M."/>
            <person name="Mos M."/>
            <person name="Mullins J."/>
            <person name="Nelson D.R."/>
            <person name="Nielsen J."/>
            <person name="Oakley B.R."/>
            <person name="Osmani S.A."/>
            <person name="Pakula T."/>
            <person name="Paszewski A."/>
            <person name="Paulsen I."/>
            <person name="Pilsyk S."/>
            <person name="Pocsi I."/>
            <person name="Punt P.J."/>
            <person name="Ram A.F."/>
            <person name="Ren Q."/>
            <person name="Robellet X."/>
            <person name="Robson G."/>
            <person name="Seiboth B."/>
            <person name="van Solingen P."/>
            <person name="Specht T."/>
            <person name="Sun J."/>
            <person name="Taheri-Talesh N."/>
            <person name="Takeshita N."/>
            <person name="Ussery D."/>
            <person name="vanKuyk P.A."/>
            <person name="Visser H."/>
            <person name="van de Vondervoort P.J."/>
            <person name="de Vries R.P."/>
            <person name="Walton J."/>
            <person name="Xiang X."/>
            <person name="Xiong Y."/>
            <person name="Zeng A.P."/>
            <person name="Brandt B.W."/>
            <person name="Cornell M.J."/>
            <person name="van den Hondel C.A."/>
            <person name="Visser J."/>
            <person name="Oliver S.G."/>
            <person name="Turner G."/>
        </authorList>
    </citation>
    <scope>GENOME REANNOTATION</scope>
    <source>
        <strain evidence="2">FGSC A4 / ATCC 38163 / CBS 112.46 / NRRL 194 / M139</strain>
    </source>
</reference>
<gene>
    <name evidence="1" type="ORF">ANIA_07126</name>
</gene>
<accession>C8VDA3</accession>
<reference evidence="2" key="1">
    <citation type="journal article" date="2005" name="Nature">
        <title>Sequencing of Aspergillus nidulans and comparative analysis with A. fumigatus and A. oryzae.</title>
        <authorList>
            <person name="Galagan J.E."/>
            <person name="Calvo S.E."/>
            <person name="Cuomo C."/>
            <person name="Ma L.J."/>
            <person name="Wortman J.R."/>
            <person name="Batzoglou S."/>
            <person name="Lee S.I."/>
            <person name="Basturkmen M."/>
            <person name="Spevak C.C."/>
            <person name="Clutterbuck J."/>
            <person name="Kapitonov V."/>
            <person name="Jurka J."/>
            <person name="Scazzocchio C."/>
            <person name="Farman M."/>
            <person name="Butler J."/>
            <person name="Purcell S."/>
            <person name="Harris S."/>
            <person name="Braus G.H."/>
            <person name="Draht O."/>
            <person name="Busch S."/>
            <person name="D'Enfert C."/>
            <person name="Bouchier C."/>
            <person name="Goldman G.H."/>
            <person name="Bell-Pedersen D."/>
            <person name="Griffiths-Jones S."/>
            <person name="Doonan J.H."/>
            <person name="Yu J."/>
            <person name="Vienken K."/>
            <person name="Pain A."/>
            <person name="Freitag M."/>
            <person name="Selker E.U."/>
            <person name="Archer D.B."/>
            <person name="Penalva M.A."/>
            <person name="Oakley B.R."/>
            <person name="Momany M."/>
            <person name="Tanaka T."/>
            <person name="Kumagai T."/>
            <person name="Asai K."/>
            <person name="Machida M."/>
            <person name="Nierman W.C."/>
            <person name="Denning D.W."/>
            <person name="Caddick M."/>
            <person name="Hynes M."/>
            <person name="Paoletti M."/>
            <person name="Fischer R."/>
            <person name="Miller B."/>
            <person name="Dyer P."/>
            <person name="Sachs M.S."/>
            <person name="Osmani S.A."/>
            <person name="Birren B.W."/>
        </authorList>
    </citation>
    <scope>NUCLEOTIDE SEQUENCE [LARGE SCALE GENOMIC DNA]</scope>
    <source>
        <strain evidence="2">FGSC A4 / ATCC 38163 / CBS 112.46 / NRRL 194 / M139</strain>
    </source>
</reference>
<organism evidence="1 2">
    <name type="scientific">Emericella nidulans (strain FGSC A4 / ATCC 38163 / CBS 112.46 / NRRL 194 / M139)</name>
    <name type="common">Aspergillus nidulans</name>
    <dbReference type="NCBI Taxonomy" id="227321"/>
    <lineage>
        <taxon>Eukaryota</taxon>
        <taxon>Fungi</taxon>
        <taxon>Dikarya</taxon>
        <taxon>Ascomycota</taxon>
        <taxon>Pezizomycotina</taxon>
        <taxon>Eurotiomycetes</taxon>
        <taxon>Eurotiomycetidae</taxon>
        <taxon>Eurotiales</taxon>
        <taxon>Aspergillaceae</taxon>
        <taxon>Aspergillus</taxon>
        <taxon>Aspergillus subgen. Nidulantes</taxon>
    </lineage>
</organism>
<dbReference type="PANTHER" id="PTHR39596:SF4">
    <property type="entry name" value="HET DOMAIN PROTEIN (AFU_ORTHOLOGUE AFUA_3G03140)-RELATED"/>
    <property type="match status" value="1"/>
</dbReference>
<evidence type="ECO:0000313" key="1">
    <source>
        <dbReference type="EMBL" id="CBF79026.1"/>
    </source>
</evidence>
<dbReference type="OMA" id="GQINDNF"/>
<dbReference type="eggNOG" id="ENOG502SK6F">
    <property type="taxonomic scope" value="Eukaryota"/>
</dbReference>
<dbReference type="EMBL" id="BN001304">
    <property type="protein sequence ID" value="CBF79026.1"/>
    <property type="molecule type" value="Genomic_DNA"/>
</dbReference>
<name>Q5AX54_EMENI</name>